<name>G1FGB8_9CAUD</name>
<dbReference type="KEGG" id="vg:18566171"/>
<sequence>MSWTRNVTCSRCGGFDWEVMDGVWTCGCLKQMSMAEVKEYHDSEAAEK</sequence>
<dbReference type="Proteomes" id="UP000008391">
    <property type="component" value="Segment"/>
</dbReference>
<proteinExistence type="predicted"/>
<evidence type="ECO:0000313" key="1">
    <source>
        <dbReference type="EMBL" id="AEJ94155.1"/>
    </source>
</evidence>
<dbReference type="GeneID" id="18566171"/>
<dbReference type="EMBL" id="JN201525">
    <property type="protein sequence ID" value="AEJ94155.1"/>
    <property type="molecule type" value="Genomic_DNA"/>
</dbReference>
<gene>
    <name evidence="1" type="primary">53</name>
    <name evidence="1" type="ORF">THIBAULT_53</name>
</gene>
<organism evidence="1 2">
    <name type="scientific">Mycobacterium phage Thibault</name>
    <dbReference type="NCBI Taxonomy" id="1052673"/>
    <lineage>
        <taxon>Viruses</taxon>
        <taxon>Duplodnaviria</taxon>
        <taxon>Heunggongvirae</taxon>
        <taxon>Uroviricota</taxon>
        <taxon>Caudoviricetes</taxon>
        <taxon>Omegavirus</taxon>
        <taxon>Omegavirus thibault</taxon>
    </lineage>
</organism>
<evidence type="ECO:0000313" key="2">
    <source>
        <dbReference type="Proteomes" id="UP000008391"/>
    </source>
</evidence>
<keyword evidence="2" id="KW-1185">Reference proteome</keyword>
<accession>G1FGB8</accession>
<reference evidence="1 2" key="1">
    <citation type="journal article" date="2012" name="J. Virol.">
        <title>Complete Genome Sequences of 138 Mycobacteriophages.</title>
        <authorList>
            <consortium name="the Science Education Alliance Phage Hunters Advancing Genomics and Evolutionary Science Program"/>
            <consortium name="the KwaZulu-Natal Research Institute for Tuberculosis and HIV Mycobacterial Genetics Course Students"/>
            <consortium name="the Phage Hunters Integrating Research and Education Program"/>
            <person name="Hatfull G.F."/>
        </authorList>
    </citation>
    <scope>NUCLEOTIDE SEQUENCE [LARGE SCALE GENOMIC DNA]</scope>
</reference>
<dbReference type="RefSeq" id="YP_009018064.1">
    <property type="nucleotide sequence ID" value="NC_023738.1"/>
</dbReference>
<dbReference type="OrthoDB" id="21432at10239"/>
<protein>
    <submittedName>
        <fullName evidence="1">Uncharacterized protein</fullName>
    </submittedName>
</protein>